<evidence type="ECO:0000259" key="6">
    <source>
        <dbReference type="Pfam" id="PF17777"/>
    </source>
</evidence>
<dbReference type="Ensembl" id="ENSSSCT00035092215.1">
    <property type="protein sequence ID" value="ENSSSCP00035038679.1"/>
    <property type="gene ID" value="ENSSSCG00035068345.1"/>
</dbReference>
<proteinExistence type="inferred from homology"/>
<dbReference type="Ensembl" id="ENSSSCT00065103737.1">
    <property type="protein sequence ID" value="ENSSSCP00065045871.1"/>
    <property type="gene ID" value="ENSSSCG00065075212.1"/>
</dbReference>
<reference evidence="7" key="1">
    <citation type="submission" date="2025-05" db="UniProtKB">
        <authorList>
            <consortium name="Ensembl"/>
        </authorList>
    </citation>
    <scope>IDENTIFICATION</scope>
</reference>
<keyword evidence="3" id="KW-0689">Ribosomal protein</keyword>
<sequence>MIIRNASLPEQTTWTHPHAPQQEDEVRMGRSARMREAVRGHLRTAPLWRNSCLTSRGRVGFAFTKEDLTEIRDSLLASKVPTATCVGAIALCRVTVPAQNTSLGPEKTPFFQALGITAEISRGTVEILRDVQLIKTGDRVGASGATLLNTLNLSPSSFGLIIRQGSDCGSIDHPDVLDVTEETLDSPEGIRELASVCLQIGYPAVESVPHSIIIGYKWVLALSVDR</sequence>
<evidence type="ECO:0000256" key="5">
    <source>
        <dbReference type="SAM" id="MobiDB-lite"/>
    </source>
</evidence>
<dbReference type="GO" id="GO:0005840">
    <property type="term" value="C:ribosome"/>
    <property type="evidence" value="ECO:0007669"/>
    <property type="project" value="UniProtKB-KW"/>
</dbReference>
<dbReference type="Ensembl" id="ENSSSCT00045043909.1">
    <property type="protein sequence ID" value="ENSSSCP00045030488.1"/>
    <property type="gene ID" value="ENSSSCG00045025787.1"/>
</dbReference>
<evidence type="ECO:0000313" key="7">
    <source>
        <dbReference type="Ensembl" id="ENSSSCP00035038679.1"/>
    </source>
</evidence>
<name>A0A8D1AS03_PIG</name>
<dbReference type="InterPro" id="IPR043164">
    <property type="entry name" value="Ribosomal_uL10-like_insert_sf"/>
</dbReference>
<dbReference type="PANTHER" id="PTHR45699:SF1">
    <property type="entry name" value="LARGE RIBOSOMAL SUBUNIT PROTEIN UL10-RELATED"/>
    <property type="match status" value="1"/>
</dbReference>
<dbReference type="GO" id="GO:1990904">
    <property type="term" value="C:ribonucleoprotein complex"/>
    <property type="evidence" value="ECO:0007669"/>
    <property type="project" value="UniProtKB-KW"/>
</dbReference>
<dbReference type="InterPro" id="IPR040637">
    <property type="entry name" value="Ribosomal_uL10-like_insert"/>
</dbReference>
<dbReference type="PANTHER" id="PTHR45699">
    <property type="entry name" value="60S ACIDIC RIBOSOMAL PROTEIN P0"/>
    <property type="match status" value="1"/>
</dbReference>
<evidence type="ECO:0000313" key="8">
    <source>
        <dbReference type="Proteomes" id="UP000694720"/>
    </source>
</evidence>
<organism evidence="7 8">
    <name type="scientific">Sus scrofa</name>
    <name type="common">Pig</name>
    <dbReference type="NCBI Taxonomy" id="9823"/>
    <lineage>
        <taxon>Eukaryota</taxon>
        <taxon>Metazoa</taxon>
        <taxon>Chordata</taxon>
        <taxon>Craniata</taxon>
        <taxon>Vertebrata</taxon>
        <taxon>Euteleostomi</taxon>
        <taxon>Mammalia</taxon>
        <taxon>Eutheria</taxon>
        <taxon>Laurasiatheria</taxon>
        <taxon>Artiodactyla</taxon>
        <taxon>Suina</taxon>
        <taxon>Suidae</taxon>
        <taxon>Sus</taxon>
    </lineage>
</organism>
<keyword evidence="4" id="KW-0687">Ribonucleoprotein</keyword>
<dbReference type="Pfam" id="PF17777">
    <property type="entry name" value="RL10P_insert"/>
    <property type="match status" value="1"/>
</dbReference>
<dbReference type="Proteomes" id="UP000694720">
    <property type="component" value="Unplaced"/>
</dbReference>
<feature type="domain" description="Large ribosomal subunit protein uL10-like insertion" evidence="6">
    <location>
        <begin position="86"/>
        <end position="152"/>
    </location>
</feature>
<dbReference type="Proteomes" id="UP000694725">
    <property type="component" value="Unplaced"/>
</dbReference>
<evidence type="ECO:0000256" key="2">
    <source>
        <dbReference type="ARBA" id="ARBA00008889"/>
    </source>
</evidence>
<dbReference type="Proteomes" id="UP000694728">
    <property type="component" value="Unplaced"/>
</dbReference>
<comment type="similarity">
    <text evidence="2">Belongs to the universal ribosomal protein uL10 family.</text>
</comment>
<feature type="region of interest" description="Disordered" evidence="5">
    <location>
        <begin position="1"/>
        <end position="26"/>
    </location>
</feature>
<dbReference type="Gene3D" id="3.90.105.20">
    <property type="match status" value="1"/>
</dbReference>
<accession>A0A8D1AS03</accession>
<protein>
    <recommendedName>
        <fullName evidence="6">Large ribosomal subunit protein uL10-like insertion domain-containing protein</fullName>
    </recommendedName>
</protein>
<dbReference type="Gene3D" id="3.30.70.1730">
    <property type="match status" value="1"/>
</dbReference>
<evidence type="ECO:0000256" key="3">
    <source>
        <dbReference type="ARBA" id="ARBA00022980"/>
    </source>
</evidence>
<dbReference type="InterPro" id="IPR043141">
    <property type="entry name" value="Ribosomal_uL10-like_sf"/>
</dbReference>
<dbReference type="InterPro" id="IPR050323">
    <property type="entry name" value="Ribosomal_protein_uL10"/>
</dbReference>
<dbReference type="AlphaFoldDB" id="A0A8D1AS03"/>
<comment type="function">
    <text evidence="1">Ribosomal protein P0 is the functional equivalent of E.coli protein L10.</text>
</comment>
<evidence type="ECO:0000256" key="4">
    <source>
        <dbReference type="ARBA" id="ARBA00023274"/>
    </source>
</evidence>
<evidence type="ECO:0000256" key="1">
    <source>
        <dbReference type="ARBA" id="ARBA00002200"/>
    </source>
</evidence>
<dbReference type="FunFam" id="3.90.105.20:FF:000001">
    <property type="entry name" value="60S acidic ribosomal protein P0"/>
    <property type="match status" value="1"/>
</dbReference>